<evidence type="ECO:0000313" key="3">
    <source>
        <dbReference type="Proteomes" id="UP001054945"/>
    </source>
</evidence>
<feature type="domain" description="CPH" evidence="1">
    <location>
        <begin position="138"/>
        <end position="210"/>
    </location>
</feature>
<organism evidence="2 3">
    <name type="scientific">Caerostris extrusa</name>
    <name type="common">Bark spider</name>
    <name type="synonym">Caerostris bankana</name>
    <dbReference type="NCBI Taxonomy" id="172846"/>
    <lineage>
        <taxon>Eukaryota</taxon>
        <taxon>Metazoa</taxon>
        <taxon>Ecdysozoa</taxon>
        <taxon>Arthropoda</taxon>
        <taxon>Chelicerata</taxon>
        <taxon>Arachnida</taxon>
        <taxon>Araneae</taxon>
        <taxon>Araneomorphae</taxon>
        <taxon>Entelegynae</taxon>
        <taxon>Araneoidea</taxon>
        <taxon>Araneidae</taxon>
        <taxon>Caerostris</taxon>
    </lineage>
</organism>
<gene>
    <name evidence="2" type="primary">HERC2_1</name>
    <name evidence="2" type="ORF">CEXT_386951</name>
</gene>
<dbReference type="SUPFAM" id="SSF63748">
    <property type="entry name" value="Tudor/PWWP/MBT"/>
    <property type="match status" value="1"/>
</dbReference>
<evidence type="ECO:0000259" key="1">
    <source>
        <dbReference type="Pfam" id="PF11515"/>
    </source>
</evidence>
<dbReference type="InterPro" id="IPR021097">
    <property type="entry name" value="CPH_domain"/>
</dbReference>
<dbReference type="InterPro" id="IPR014722">
    <property type="entry name" value="Rib_uL2_dom2"/>
</dbReference>
<name>A0AAV4T6K9_CAEEX</name>
<keyword evidence="3" id="KW-1185">Reference proteome</keyword>
<accession>A0AAV4T6K9</accession>
<dbReference type="Gene3D" id="2.30.30.30">
    <property type="match status" value="1"/>
</dbReference>
<dbReference type="AlphaFoldDB" id="A0AAV4T6K9"/>
<protein>
    <submittedName>
        <fullName evidence="2">E3 ubiquitin-protein ligase HERC2</fullName>
    </submittedName>
</protein>
<sequence length="273" mass="31142">MLIYHINSDHNLKVPASKFHLDDELASDKMLDVWAALLALAVGDDSCIENKCKTDQQAAVVPSSSGSYLTSEVDFPSKLEVIISWLFRGKKKWLIFLMMIVPPFLKHSQILILLQLMMKNDALKGFCSGKFENVFCNRGDFQSELDYTFYMAENLHVGSLVRCCLEFQDLKKGDIGVVVHDDPGSYNVQVEWKRVGKTYWMRYKYLEFLHPLLQVDQNPVTNQCCLEVGDQVRVKLSVSTPFYKWGGITHDCVGVVRGFKSEGQRVIVDFLLI</sequence>
<reference evidence="2 3" key="1">
    <citation type="submission" date="2021-06" db="EMBL/GenBank/DDBJ databases">
        <title>Caerostris extrusa draft genome.</title>
        <authorList>
            <person name="Kono N."/>
            <person name="Arakawa K."/>
        </authorList>
    </citation>
    <scope>NUCLEOTIDE SEQUENCE [LARGE SCALE GENOMIC DNA]</scope>
</reference>
<evidence type="ECO:0000313" key="2">
    <source>
        <dbReference type="EMBL" id="GIY42323.1"/>
    </source>
</evidence>
<dbReference type="Proteomes" id="UP001054945">
    <property type="component" value="Unassembled WGS sequence"/>
</dbReference>
<comment type="caution">
    <text evidence="2">The sequence shown here is derived from an EMBL/GenBank/DDBJ whole genome shotgun (WGS) entry which is preliminary data.</text>
</comment>
<dbReference type="EMBL" id="BPLR01010835">
    <property type="protein sequence ID" value="GIY42323.1"/>
    <property type="molecule type" value="Genomic_DNA"/>
</dbReference>
<dbReference type="Pfam" id="PF11515">
    <property type="entry name" value="Cul7"/>
    <property type="match status" value="1"/>
</dbReference>
<proteinExistence type="predicted"/>